<dbReference type="PANTHER" id="PTHR24351">
    <property type="entry name" value="RIBOSOMAL PROTEIN S6 KINASE"/>
    <property type="match status" value="1"/>
</dbReference>
<dbReference type="SMART" id="SM00220">
    <property type="entry name" value="S_TKc"/>
    <property type="match status" value="1"/>
</dbReference>
<dbReference type="GO" id="GO:0004150">
    <property type="term" value="F:dihydroneopterin aldolase activity"/>
    <property type="evidence" value="ECO:0007669"/>
    <property type="project" value="InterPro"/>
</dbReference>
<name>A0A5N6TGS5_ASPAV</name>
<gene>
    <name evidence="11" type="ORF">BDV25DRAFT_133730</name>
</gene>
<feature type="region of interest" description="Disordered" evidence="8">
    <location>
        <begin position="492"/>
        <end position="594"/>
    </location>
</feature>
<reference evidence="11 12" key="1">
    <citation type="submission" date="2019-04" db="EMBL/GenBank/DDBJ databases">
        <title>Friends and foes A comparative genomics study of 23 Aspergillus species from section Flavi.</title>
        <authorList>
            <consortium name="DOE Joint Genome Institute"/>
            <person name="Kjaerbolling I."/>
            <person name="Vesth T."/>
            <person name="Frisvad J.C."/>
            <person name="Nybo J.L."/>
            <person name="Theobald S."/>
            <person name="Kildgaard S."/>
            <person name="Isbrandt T."/>
            <person name="Kuo A."/>
            <person name="Sato A."/>
            <person name="Lyhne E.K."/>
            <person name="Kogle M.E."/>
            <person name="Wiebenga A."/>
            <person name="Kun R.S."/>
            <person name="Lubbers R.J."/>
            <person name="Makela M.R."/>
            <person name="Barry K."/>
            <person name="Chovatia M."/>
            <person name="Clum A."/>
            <person name="Daum C."/>
            <person name="Haridas S."/>
            <person name="He G."/>
            <person name="LaButti K."/>
            <person name="Lipzen A."/>
            <person name="Mondo S."/>
            <person name="Riley R."/>
            <person name="Salamov A."/>
            <person name="Simmons B.A."/>
            <person name="Magnuson J.K."/>
            <person name="Henrissat B."/>
            <person name="Mortensen U.H."/>
            <person name="Larsen T.O."/>
            <person name="Devries R.P."/>
            <person name="Grigoriev I.V."/>
            <person name="Machida M."/>
            <person name="Baker S.E."/>
            <person name="Andersen M.R."/>
        </authorList>
    </citation>
    <scope>NUCLEOTIDE SEQUENCE [LARGE SCALE GENOMIC DNA]</scope>
    <source>
        <strain evidence="11 12">IBT 18842</strain>
    </source>
</reference>
<dbReference type="InterPro" id="IPR008271">
    <property type="entry name" value="Ser/Thr_kinase_AS"/>
</dbReference>
<dbReference type="SMART" id="SM00905">
    <property type="entry name" value="FolB"/>
    <property type="match status" value="1"/>
</dbReference>
<dbReference type="Proteomes" id="UP000325780">
    <property type="component" value="Unassembled WGS sequence"/>
</dbReference>
<proteinExistence type="predicted"/>
<evidence type="ECO:0000256" key="2">
    <source>
        <dbReference type="ARBA" id="ARBA00022553"/>
    </source>
</evidence>
<keyword evidence="1" id="KW-0723">Serine/threonine-protein kinase</keyword>
<evidence type="ECO:0000259" key="10">
    <source>
        <dbReference type="PROSITE" id="PS51285"/>
    </source>
</evidence>
<feature type="domain" description="AGC-kinase C-terminal" evidence="10">
    <location>
        <begin position="938"/>
        <end position="1028"/>
    </location>
</feature>
<dbReference type="InterPro" id="IPR006157">
    <property type="entry name" value="FolB_dom"/>
</dbReference>
<dbReference type="OrthoDB" id="63267at2759"/>
<organism evidence="11 12">
    <name type="scientific">Aspergillus avenaceus</name>
    <dbReference type="NCBI Taxonomy" id="36643"/>
    <lineage>
        <taxon>Eukaryota</taxon>
        <taxon>Fungi</taxon>
        <taxon>Dikarya</taxon>
        <taxon>Ascomycota</taxon>
        <taxon>Pezizomycotina</taxon>
        <taxon>Eurotiomycetes</taxon>
        <taxon>Eurotiomycetidae</taxon>
        <taxon>Eurotiales</taxon>
        <taxon>Aspergillaceae</taxon>
        <taxon>Aspergillus</taxon>
        <taxon>Aspergillus subgen. Circumdati</taxon>
    </lineage>
</organism>
<evidence type="ECO:0000256" key="3">
    <source>
        <dbReference type="ARBA" id="ARBA00022679"/>
    </source>
</evidence>
<protein>
    <submittedName>
        <fullName evidence="11">Kinase-like domain-containing protein</fullName>
    </submittedName>
</protein>
<keyword evidence="4" id="KW-0547">Nucleotide-binding</keyword>
<keyword evidence="3" id="KW-0808">Transferase</keyword>
<dbReference type="AlphaFoldDB" id="A0A5N6TGS5"/>
<evidence type="ECO:0000313" key="11">
    <source>
        <dbReference type="EMBL" id="KAE8145507.1"/>
    </source>
</evidence>
<keyword evidence="12" id="KW-1185">Reference proteome</keyword>
<dbReference type="PROSITE" id="PS50011">
    <property type="entry name" value="PROTEIN_KINASE_DOM"/>
    <property type="match status" value="1"/>
</dbReference>
<dbReference type="GO" id="GO:0046656">
    <property type="term" value="P:folic acid biosynthetic process"/>
    <property type="evidence" value="ECO:0007669"/>
    <property type="project" value="UniProtKB-KW"/>
</dbReference>
<accession>A0A5N6TGS5</accession>
<sequence>MAEQRVNVHIPSCPAVLDSVRLRDIELPLPAAPEAWHRPAKSQPCTASLKLSYSSAIAAADADDVSLSIDYGKLYRRLEEDIRHIGKHDDHPGQRMVSIEGSRRNSMMKNDVGQDVRLTAATVANCSLELLDETAAGIRRMSHMHNAASQVAPSTTLIDSVFGQCEVWLHLPKALLRADEGLKYRSVTMWGYKQENEGAGDPQLSQRCPVVLEEEFRIDGIRCHCILGVNSHERVEKQAVIISLEFKGPGQLAWGSTVVDTYQAMTRAVAERVDETSFQTVEALATFIARIVTMDFANERVTVRVEKPSALAFVQGSGVEITRSQAFFETDGRRHRNTLIGGRGRQRLVSWNYWKVTPFLFTSIRISIDSVIAYILSYLSSCFSMCLSAPNSLSATVHFAGCAANPRPFSPITGGSLHTISSGASVLAKSWVVSSAQLPEPFLSKVIWLGVLELEMSNMFSDDISVGDVFAPQADMSQPRDEVKLNNNQTADFRMRDASPEHKQALADKGGEGMKASPAPKLNVDRLPGKADRRKKKKQHAAPAISTVRGFTPMGSGDEDSDFSTSSSRAPVSGARSAGKPGSSPMAQPTAGSGVSALKLQLDSLNISGDSASRGAPSDASVCSDSDKTEVLTSYEVPLDHDYVSADAVAEEKSHNTSSVRDVRTQLCRKMTTDDFEPLLCLGKGSFGTVLLVRHTLTGKLYAQKQFRKASITVHKKLVEQTKTERTILESVNRHPFVVKFFYAFQDHEKLYLILEYAQGGELFTHLAMERMFDEDVAAFYMAEMVLALEHLHQNVGVIYRDLKPENCLLDHEGHLLLTDFGLSKIAVDNDDRCNSSLGTIEYMAPEVIQGKSYGKACDWWSLGALAYDLLTGSPPFKANNNAKLQEKILKQKLALPYFLGPDAKDLLTRLLRKEPSKRLGYHMPKDLQTIKNHRFFRKIDWKALARRDITPPISPVITDPALAENFSDDFTHLPLSPIVATSFDEHFAARQRSSQRFMSSGYEGMPEESNPFGGFSFVASSSLLDHGMGITTGGF</sequence>
<dbReference type="Gene3D" id="1.10.510.10">
    <property type="entry name" value="Transferase(Phosphotransferase) domain 1"/>
    <property type="match status" value="1"/>
</dbReference>
<dbReference type="EMBL" id="ML742339">
    <property type="protein sequence ID" value="KAE8145507.1"/>
    <property type="molecule type" value="Genomic_DNA"/>
</dbReference>
<evidence type="ECO:0000256" key="7">
    <source>
        <dbReference type="ARBA" id="ARBA00022909"/>
    </source>
</evidence>
<evidence type="ECO:0000256" key="8">
    <source>
        <dbReference type="SAM" id="MobiDB-lite"/>
    </source>
</evidence>
<keyword evidence="7" id="KW-0289">Folate biosynthesis</keyword>
<dbReference type="InterPro" id="IPR000719">
    <property type="entry name" value="Prot_kinase_dom"/>
</dbReference>
<evidence type="ECO:0000313" key="12">
    <source>
        <dbReference type="Proteomes" id="UP000325780"/>
    </source>
</evidence>
<dbReference type="SUPFAM" id="SSF56112">
    <property type="entry name" value="Protein kinase-like (PK-like)"/>
    <property type="match status" value="1"/>
</dbReference>
<feature type="domain" description="Protein kinase" evidence="9">
    <location>
        <begin position="676"/>
        <end position="937"/>
    </location>
</feature>
<dbReference type="Gene3D" id="3.30.1130.10">
    <property type="match status" value="2"/>
</dbReference>
<dbReference type="InterPro" id="IPR045270">
    <property type="entry name" value="STKc_AGC"/>
</dbReference>
<dbReference type="PROSITE" id="PS00108">
    <property type="entry name" value="PROTEIN_KINASE_ST"/>
    <property type="match status" value="1"/>
</dbReference>
<evidence type="ECO:0000256" key="6">
    <source>
        <dbReference type="ARBA" id="ARBA00022840"/>
    </source>
</evidence>
<dbReference type="CDD" id="cd05123">
    <property type="entry name" value="STKc_AGC"/>
    <property type="match status" value="1"/>
</dbReference>
<feature type="compositionally biased region" description="Basic and acidic residues" evidence="8">
    <location>
        <begin position="493"/>
        <end position="512"/>
    </location>
</feature>
<dbReference type="PROSITE" id="PS51285">
    <property type="entry name" value="AGC_KINASE_CTER"/>
    <property type="match status" value="1"/>
</dbReference>
<evidence type="ECO:0000256" key="5">
    <source>
        <dbReference type="ARBA" id="ARBA00022777"/>
    </source>
</evidence>
<dbReference type="GO" id="GO:0004674">
    <property type="term" value="F:protein serine/threonine kinase activity"/>
    <property type="evidence" value="ECO:0007669"/>
    <property type="project" value="UniProtKB-KW"/>
</dbReference>
<dbReference type="SUPFAM" id="SSF55620">
    <property type="entry name" value="Tetrahydrobiopterin biosynthesis enzymes-like"/>
    <property type="match status" value="1"/>
</dbReference>
<evidence type="ECO:0000256" key="1">
    <source>
        <dbReference type="ARBA" id="ARBA00022527"/>
    </source>
</evidence>
<dbReference type="InterPro" id="IPR011009">
    <property type="entry name" value="Kinase-like_dom_sf"/>
</dbReference>
<dbReference type="Pfam" id="PF00069">
    <property type="entry name" value="Pkinase"/>
    <property type="match status" value="1"/>
</dbReference>
<evidence type="ECO:0000256" key="4">
    <source>
        <dbReference type="ARBA" id="ARBA00022741"/>
    </source>
</evidence>
<dbReference type="FunFam" id="3.30.200.20:FF:000222">
    <property type="entry name" value="Serine/threonine-protein kinase psk1"/>
    <property type="match status" value="1"/>
</dbReference>
<keyword evidence="5 11" id="KW-0418">Kinase</keyword>
<dbReference type="Pfam" id="PF02152">
    <property type="entry name" value="FolB"/>
    <property type="match status" value="1"/>
</dbReference>
<dbReference type="GO" id="GO:0005524">
    <property type="term" value="F:ATP binding"/>
    <property type="evidence" value="ECO:0007669"/>
    <property type="project" value="UniProtKB-KW"/>
</dbReference>
<dbReference type="SMART" id="SM00133">
    <property type="entry name" value="S_TK_X"/>
    <property type="match status" value="1"/>
</dbReference>
<dbReference type="InterPro" id="IPR043133">
    <property type="entry name" value="GTP-CH-I_C/QueF"/>
</dbReference>
<evidence type="ECO:0000259" key="9">
    <source>
        <dbReference type="PROSITE" id="PS50011"/>
    </source>
</evidence>
<dbReference type="Gene3D" id="3.30.200.20">
    <property type="entry name" value="Phosphorylase Kinase, domain 1"/>
    <property type="match status" value="1"/>
</dbReference>
<dbReference type="InterPro" id="IPR000961">
    <property type="entry name" value="AGC-kinase_C"/>
</dbReference>
<dbReference type="FunFam" id="1.10.510.10:FF:000048">
    <property type="entry name" value="Protein kinase C"/>
    <property type="match status" value="1"/>
</dbReference>
<keyword evidence="6" id="KW-0067">ATP-binding</keyword>
<keyword evidence="2" id="KW-0597">Phosphoprotein</keyword>